<dbReference type="PROSITE" id="PS51272">
    <property type="entry name" value="SLH"/>
    <property type="match status" value="3"/>
</dbReference>
<dbReference type="Pfam" id="PF09992">
    <property type="entry name" value="NAGPA"/>
    <property type="match status" value="1"/>
</dbReference>
<dbReference type="InterPro" id="IPR018711">
    <property type="entry name" value="NAGPA"/>
</dbReference>
<sequence>MMKSYISKVIVAFVAALAFITLQMPYQGMAAGMSLQKLSESPLGEGTTLLKYRLVIGGKASNVFVTKVDLNNPYTEVGPIYGTNGKLTVRQNVKKMADERGAIAAINADFFRMDRKGAPFGIVLDRGKLVSSMGKINNWYSFGLLNDKTAIVSHLGFKGTVQAPDGTTAIIQGVNKEEYNPTNDKSHLNKINLYTADFGYTSLGAIKGYEDAVEILVVNDQVKDMRVGNPVGYTIPQGGYVLWGHGVGKQYLMSHFKVGDPVKVTLQTTTDFPIGDRELYSAVGGHMLLVKNGQALSKIPSDYIGGYQPRTAFGVSQDGKTLYMVVVEGPSKSRGVTLDELAQLMKQLGAYNAANLDGGGSTTMVARYPGDTQTTLLNTPKLGSSMRAVPTGLAVFNTAPPGEFANFLFTTDGKTMLGKPIAITVKAYDKHYNPYKLDPAEITWTANPADGTFNKNVFTPKRSGTITITGEYKGVKKSLNLTVASPEVKDVTDVIVSPSPLALRSGGKIDFSVSLKTKTGQLIPASPSMVKASLTPGLGTLQGFTITAGQQNKAGELVVTYKNIIRKVPVSVGTRWSFWTNTDDLTSLSYTTIPASISANGSFRQTMEGEPVKASGKALRLEYDFTGSSNVDMRFAYGRFGSKPLVLPGRPMGMKMWVYGDNSLHWLRAELVDAKGKTHYVDLAKQIDWTDWKEVTASFPADVAYPVSLKSLYVVDEEDSTLETQGVIYFDEFSLEYPAGTTPAPPPPPVKPAPDDVGFTDIKGHWAEQILLEMHKKGIVSGITPTKMGPSLPVTRGQFVTFMDRAFGWTKGKSSSAASPFRDKLPDYAKASILSAVEKKIVAGFDDGTFKADAPITRAQMAVIMHNAIKQGYGNPDKPVIAQPSYGDVSAFPIYAAESIRFLSERGYLSGDKDGKFGPNRTANRAESLVVIDRMMKSM</sequence>
<dbReference type="Proteomes" id="UP000826616">
    <property type="component" value="Chromosome"/>
</dbReference>
<feature type="domain" description="SLH" evidence="1">
    <location>
        <begin position="816"/>
        <end position="879"/>
    </location>
</feature>
<dbReference type="InterPro" id="IPR001119">
    <property type="entry name" value="SLH_dom"/>
</dbReference>
<dbReference type="GO" id="GO:0016798">
    <property type="term" value="F:hydrolase activity, acting on glycosyl bonds"/>
    <property type="evidence" value="ECO:0007669"/>
    <property type="project" value="UniProtKB-KW"/>
</dbReference>
<evidence type="ECO:0000313" key="2">
    <source>
        <dbReference type="EMBL" id="QYY42610.1"/>
    </source>
</evidence>
<accession>A0ABX8YB69</accession>
<feature type="domain" description="SLH" evidence="1">
    <location>
        <begin position="883"/>
        <end position="939"/>
    </location>
</feature>
<protein>
    <submittedName>
        <fullName evidence="2">Phosphodiester glycosidase family protein</fullName>
    </submittedName>
</protein>
<dbReference type="EMBL" id="CP080764">
    <property type="protein sequence ID" value="QYY42610.1"/>
    <property type="molecule type" value="Genomic_DNA"/>
</dbReference>
<keyword evidence="2" id="KW-0378">Hydrolase</keyword>
<feature type="domain" description="SLH" evidence="1">
    <location>
        <begin position="754"/>
        <end position="815"/>
    </location>
</feature>
<proteinExistence type="predicted"/>
<dbReference type="Pfam" id="PF00395">
    <property type="entry name" value="SLH"/>
    <property type="match status" value="3"/>
</dbReference>
<reference evidence="2 3" key="1">
    <citation type="submission" date="2021-08" db="EMBL/GenBank/DDBJ databases">
        <title>Complete genome sequence of the strain Aneurinibacillus thermoaerophilus CCM 8960.</title>
        <authorList>
            <person name="Musilova J."/>
            <person name="Kourilova X."/>
            <person name="Pernicova I."/>
            <person name="Bezdicek M."/>
            <person name="Lengerova M."/>
            <person name="Obruca S."/>
            <person name="Sedlar K."/>
        </authorList>
    </citation>
    <scope>NUCLEOTIDE SEQUENCE [LARGE SCALE GENOMIC DNA]</scope>
    <source>
        <strain evidence="2 3">CCM 8960</strain>
    </source>
</reference>
<organism evidence="2 3">
    <name type="scientific">Aneurinibacillus thermoaerophilus</name>
    <dbReference type="NCBI Taxonomy" id="143495"/>
    <lineage>
        <taxon>Bacteria</taxon>
        <taxon>Bacillati</taxon>
        <taxon>Bacillota</taxon>
        <taxon>Bacilli</taxon>
        <taxon>Bacillales</taxon>
        <taxon>Paenibacillaceae</taxon>
        <taxon>Aneurinibacillus group</taxon>
        <taxon>Aneurinibacillus</taxon>
    </lineage>
</organism>
<dbReference type="Gene3D" id="2.60.120.430">
    <property type="entry name" value="Galactose-binding lectin"/>
    <property type="match status" value="1"/>
</dbReference>
<dbReference type="PANTHER" id="PTHR40446:SF2">
    <property type="entry name" value="N-ACETYLGLUCOSAMINE-1-PHOSPHODIESTER ALPHA-N-ACETYLGLUCOSAMINIDASE"/>
    <property type="match status" value="1"/>
</dbReference>
<evidence type="ECO:0000313" key="3">
    <source>
        <dbReference type="Proteomes" id="UP000826616"/>
    </source>
</evidence>
<keyword evidence="3" id="KW-1185">Reference proteome</keyword>
<dbReference type="GeneID" id="97143187"/>
<dbReference type="RefSeq" id="WP_220559190.1">
    <property type="nucleotide sequence ID" value="NZ_CP080764.1"/>
</dbReference>
<gene>
    <name evidence="2" type="ORF">K3F53_17545</name>
</gene>
<keyword evidence="2" id="KW-0326">Glycosidase</keyword>
<dbReference type="PANTHER" id="PTHR40446">
    <property type="entry name" value="N-ACETYLGLUCOSAMINE-1-PHOSPHODIESTER ALPHA-N-ACETYLGLUCOSAMINIDASE"/>
    <property type="match status" value="1"/>
</dbReference>
<name>A0ABX8YB69_ANETH</name>
<evidence type="ECO:0000259" key="1">
    <source>
        <dbReference type="PROSITE" id="PS51272"/>
    </source>
</evidence>